<feature type="region of interest" description="Disordered" evidence="2">
    <location>
        <begin position="138"/>
        <end position="172"/>
    </location>
</feature>
<feature type="region of interest" description="Disordered" evidence="2">
    <location>
        <begin position="630"/>
        <end position="653"/>
    </location>
</feature>
<sequence length="662" mass="77328">MADTFNIQKDSEFIIKEHEFANMSVISLRKAQKENNSNNYCQKMQDSLIMDSSTKGYTKKKVFNSLSKENIFLKKKEFERPLSTPIYAFEKSFKSKEYNLSINTQNLLQVKTKPSLKNIESNTLINDISRSKINIQDKNQSIQSPQQENNTQRSRSTTQNQINLNNTNNNNNNIIPNIVINSINYQNPELQQNLGMTNRDELISERSFRVNMRRKSAEQHDDRINQYIRKYHNLKNIINHHEIQTQKKAEELKQIQINLQKKNIQQQERFSQPSNSFRQRKSVLIAPEFTLFQNLQNKKELKRIGSGNSIELRPKRQTIPYSNNYPIQSFNLQELKLEKHNSSQQSSQNEDQKFLRTQSDLSKVYAINQYKETKKAKGKTSLVDNLLNLYSGNQMNNSNPFQSLSNQAERQSSQKESFQYHQQARSSSNKQGNNTSLDRLNNHSNQLFQEKKLTKCTSEQFSNQNLMTDPNSNEDRKCILQKQNNGTYLLQKKNNSYNFNKLNQIVQTKNKQESLKQFASRHINQSFSLSQNKEKVRNVLISPAKATYVQVNTFSQFFSQKSPILNPQKPVEKYLPPLNFSVKQQNSNNLCDSQTNTKSNQILKYSTYLNYKQLNKKKLYYSYLSRDASYNGSTSNQSSQEITKTEPSPQPTKNYGFMRKIF</sequence>
<protein>
    <submittedName>
        <fullName evidence="3">Uncharacterized protein</fullName>
    </submittedName>
</protein>
<organism evidence="3 4">
    <name type="scientific">Tetrahymena thermophila (strain SB210)</name>
    <dbReference type="NCBI Taxonomy" id="312017"/>
    <lineage>
        <taxon>Eukaryota</taxon>
        <taxon>Sar</taxon>
        <taxon>Alveolata</taxon>
        <taxon>Ciliophora</taxon>
        <taxon>Intramacronucleata</taxon>
        <taxon>Oligohymenophorea</taxon>
        <taxon>Hymenostomatida</taxon>
        <taxon>Tetrahymenina</taxon>
        <taxon>Tetrahymenidae</taxon>
        <taxon>Tetrahymena</taxon>
    </lineage>
</organism>
<feature type="compositionally biased region" description="Polar residues" evidence="2">
    <location>
        <begin position="138"/>
        <end position="159"/>
    </location>
</feature>
<feature type="coiled-coil region" evidence="1">
    <location>
        <begin position="217"/>
        <end position="269"/>
    </location>
</feature>
<dbReference type="KEGG" id="tet:TTHERM_00485770"/>
<feature type="region of interest" description="Disordered" evidence="2">
    <location>
        <begin position="394"/>
        <end position="440"/>
    </location>
</feature>
<dbReference type="InParanoid" id="I7LZY2"/>
<reference evidence="4" key="1">
    <citation type="journal article" date="2006" name="PLoS Biol.">
        <title>Macronuclear genome sequence of the ciliate Tetrahymena thermophila, a model eukaryote.</title>
        <authorList>
            <person name="Eisen J.A."/>
            <person name="Coyne R.S."/>
            <person name="Wu M."/>
            <person name="Wu D."/>
            <person name="Thiagarajan M."/>
            <person name="Wortman J.R."/>
            <person name="Badger J.H."/>
            <person name="Ren Q."/>
            <person name="Amedeo P."/>
            <person name="Jones K.M."/>
            <person name="Tallon L.J."/>
            <person name="Delcher A.L."/>
            <person name="Salzberg S.L."/>
            <person name="Silva J.C."/>
            <person name="Haas B.J."/>
            <person name="Majoros W.H."/>
            <person name="Farzad M."/>
            <person name="Carlton J.M."/>
            <person name="Smith R.K. Jr."/>
            <person name="Garg J."/>
            <person name="Pearlman R.E."/>
            <person name="Karrer K.M."/>
            <person name="Sun L."/>
            <person name="Manning G."/>
            <person name="Elde N.C."/>
            <person name="Turkewitz A.P."/>
            <person name="Asai D.J."/>
            <person name="Wilkes D.E."/>
            <person name="Wang Y."/>
            <person name="Cai H."/>
            <person name="Collins K."/>
            <person name="Stewart B.A."/>
            <person name="Lee S.R."/>
            <person name="Wilamowska K."/>
            <person name="Weinberg Z."/>
            <person name="Ruzzo W.L."/>
            <person name="Wloga D."/>
            <person name="Gaertig J."/>
            <person name="Frankel J."/>
            <person name="Tsao C.-C."/>
            <person name="Gorovsky M.A."/>
            <person name="Keeling P.J."/>
            <person name="Waller R.F."/>
            <person name="Patron N.J."/>
            <person name="Cherry J.M."/>
            <person name="Stover N.A."/>
            <person name="Krieger C.J."/>
            <person name="del Toro C."/>
            <person name="Ryder H.F."/>
            <person name="Williamson S.C."/>
            <person name="Barbeau R.A."/>
            <person name="Hamilton E.P."/>
            <person name="Orias E."/>
        </authorList>
    </citation>
    <scope>NUCLEOTIDE SEQUENCE [LARGE SCALE GENOMIC DNA]</scope>
    <source>
        <strain evidence="4">SB210</strain>
    </source>
</reference>
<dbReference type="AlphaFoldDB" id="I7LZY2"/>
<proteinExistence type="predicted"/>
<dbReference type="EMBL" id="GG662587">
    <property type="protein sequence ID" value="EAR85127.2"/>
    <property type="molecule type" value="Genomic_DNA"/>
</dbReference>
<dbReference type="Proteomes" id="UP000009168">
    <property type="component" value="Unassembled WGS sequence"/>
</dbReference>
<dbReference type="GeneID" id="7831088"/>
<accession>I7LZY2</accession>
<evidence type="ECO:0000313" key="4">
    <source>
        <dbReference type="Proteomes" id="UP000009168"/>
    </source>
</evidence>
<dbReference type="RefSeq" id="XP_001032790.2">
    <property type="nucleotide sequence ID" value="XM_001032790.2"/>
</dbReference>
<evidence type="ECO:0000256" key="2">
    <source>
        <dbReference type="SAM" id="MobiDB-lite"/>
    </source>
</evidence>
<gene>
    <name evidence="3" type="ORF">TTHERM_00485770</name>
</gene>
<keyword evidence="4" id="KW-1185">Reference proteome</keyword>
<feature type="compositionally biased region" description="Low complexity" evidence="2">
    <location>
        <begin position="160"/>
        <end position="172"/>
    </location>
</feature>
<evidence type="ECO:0000256" key="1">
    <source>
        <dbReference type="SAM" id="Coils"/>
    </source>
</evidence>
<name>I7LZY2_TETTS</name>
<keyword evidence="1" id="KW-0175">Coiled coil</keyword>
<evidence type="ECO:0000313" key="3">
    <source>
        <dbReference type="EMBL" id="EAR85127.2"/>
    </source>
</evidence>